<evidence type="ECO:0000259" key="5">
    <source>
        <dbReference type="SMART" id="SM00249"/>
    </source>
</evidence>
<dbReference type="InterPro" id="IPR019787">
    <property type="entry name" value="Znf_PHD-finger"/>
</dbReference>
<dbReference type="InterPro" id="IPR013083">
    <property type="entry name" value="Znf_RING/FYVE/PHD"/>
</dbReference>
<feature type="region of interest" description="Disordered" evidence="4">
    <location>
        <begin position="1"/>
        <end position="63"/>
    </location>
</feature>
<dbReference type="GO" id="GO:0008270">
    <property type="term" value="F:zinc ion binding"/>
    <property type="evidence" value="ECO:0007669"/>
    <property type="project" value="UniProtKB-KW"/>
</dbReference>
<sequence length="721" mass="79865">MLTSSPPMVQTTSASTPPNHGYGVGFSHHRHNHSHHLHNHLEHQQQEAFPPVSSLSQQPHATQIPHTNHAETAHYLSETHSQDSDRDISVKSLADAWSSPSPAPLAQHQYHRKQPILRLSQPIIQEASPLEGLTGDFSNHNSSTGSASPPQAKTLVVRLDLRMLGASLREVQAPRKNGPQRRTRRKPMDTSSAESNQPRIVQSILSANSWSAAKPALGSSTSSISIQPCAPAPAGPIGTAMGSQPTSGEVSVPIVMDDSPLKEDHYSLDIRSARGSDECQDTLSEEDIEHYNDDDDDDDDFVESGTQATKRRSSSKVSQEPSSKKRTRTPDQGTIKKKKLDEGAKKSQRPAVVVTKKDAPISSVKYTLSSADVVSVKGDELALKNPPSPSPPGIFKQLLDNVNRSNPKVFVLPARIQSFFKGVTANSGGDYEEIQEYKPRAKRASSIAPSSTLSPAEEDALQLRDAQGNIRICYHCNKSAVGGRWMISCDHCPLHWHLDCLSPPMASPPPITRKWMCPNHAEHAVPRRRKRKDAVVVRVDDPEAPNDGDIEVIPDPSITAERTSIWNTDTSGVVFKVPERSIKLSFIEKCQRIRAAKVEARLNQLAQAHAHAADFSNWRFDLLVAAMIANEQILATGSLSEGSDRNQDAIQEPELDQLRNEETRDAVLDRLIEPEERQEYLQFRAFQRHVREHGAEGAMRQWLDQQQKDKERIATEWLLKL</sequence>
<evidence type="ECO:0000256" key="4">
    <source>
        <dbReference type="SAM" id="MobiDB-lite"/>
    </source>
</evidence>
<dbReference type="Proteomes" id="UP000738325">
    <property type="component" value="Unassembled WGS sequence"/>
</dbReference>
<dbReference type="SMART" id="SM00249">
    <property type="entry name" value="PHD"/>
    <property type="match status" value="1"/>
</dbReference>
<proteinExistence type="predicted"/>
<feature type="compositionally biased region" description="Polar residues" evidence="4">
    <location>
        <begin position="1"/>
        <end position="18"/>
    </location>
</feature>
<feature type="compositionally biased region" description="Polar residues" evidence="4">
    <location>
        <begin position="189"/>
        <end position="198"/>
    </location>
</feature>
<dbReference type="InterPro" id="IPR001965">
    <property type="entry name" value="Znf_PHD"/>
</dbReference>
<dbReference type="InterPro" id="IPR011011">
    <property type="entry name" value="Znf_FYVE_PHD"/>
</dbReference>
<dbReference type="InterPro" id="IPR052819">
    <property type="entry name" value="Chromatin_regulatory_protein"/>
</dbReference>
<evidence type="ECO:0000313" key="7">
    <source>
        <dbReference type="Proteomes" id="UP000738325"/>
    </source>
</evidence>
<evidence type="ECO:0000256" key="1">
    <source>
        <dbReference type="ARBA" id="ARBA00022723"/>
    </source>
</evidence>
<dbReference type="GO" id="GO:0006357">
    <property type="term" value="P:regulation of transcription by RNA polymerase II"/>
    <property type="evidence" value="ECO:0007669"/>
    <property type="project" value="TreeGrafter"/>
</dbReference>
<feature type="region of interest" description="Disordered" evidence="4">
    <location>
        <begin position="131"/>
        <end position="150"/>
    </location>
</feature>
<dbReference type="CDD" id="cd15534">
    <property type="entry name" value="PHD2_PHF12_Rco1"/>
    <property type="match status" value="1"/>
</dbReference>
<keyword evidence="1" id="KW-0479">Metal-binding</keyword>
<dbReference type="Pfam" id="PF00628">
    <property type="entry name" value="PHD"/>
    <property type="match status" value="1"/>
</dbReference>
<dbReference type="OrthoDB" id="5876363at2759"/>
<dbReference type="GO" id="GO:0032221">
    <property type="term" value="C:Rpd3S complex"/>
    <property type="evidence" value="ECO:0007669"/>
    <property type="project" value="TreeGrafter"/>
</dbReference>
<reference evidence="6" key="1">
    <citation type="journal article" date="2020" name="Fungal Divers.">
        <title>Resolving the Mortierellaceae phylogeny through synthesis of multi-gene phylogenetics and phylogenomics.</title>
        <authorList>
            <person name="Vandepol N."/>
            <person name="Liber J."/>
            <person name="Desiro A."/>
            <person name="Na H."/>
            <person name="Kennedy M."/>
            <person name="Barry K."/>
            <person name="Grigoriev I.V."/>
            <person name="Miller A.N."/>
            <person name="O'Donnell K."/>
            <person name="Stajich J.E."/>
            <person name="Bonito G."/>
        </authorList>
    </citation>
    <scope>NUCLEOTIDE SEQUENCE</scope>
    <source>
        <strain evidence="6">REB-010B</strain>
    </source>
</reference>
<evidence type="ECO:0000313" key="6">
    <source>
        <dbReference type="EMBL" id="KAG0327420.1"/>
    </source>
</evidence>
<dbReference type="EMBL" id="JAAAIP010000056">
    <property type="protein sequence ID" value="KAG0327420.1"/>
    <property type="molecule type" value="Genomic_DNA"/>
</dbReference>
<name>A0A9P6RRP8_9FUNG</name>
<gene>
    <name evidence="6" type="ORF">BGZ99_007640</name>
</gene>
<dbReference type="PANTHER" id="PTHR47636">
    <property type="entry name" value="TRANSCRIPTIONAL REGULATORY PROTEIN RCO1"/>
    <property type="match status" value="1"/>
</dbReference>
<evidence type="ECO:0000256" key="2">
    <source>
        <dbReference type="ARBA" id="ARBA00022771"/>
    </source>
</evidence>
<comment type="caution">
    <text evidence="6">The sequence shown here is derived from an EMBL/GenBank/DDBJ whole genome shotgun (WGS) entry which is preliminary data.</text>
</comment>
<dbReference type="SUPFAM" id="SSF57903">
    <property type="entry name" value="FYVE/PHD zinc finger"/>
    <property type="match status" value="1"/>
</dbReference>
<dbReference type="Gene3D" id="3.30.40.10">
    <property type="entry name" value="Zinc/RING finger domain, C3HC4 (zinc finger)"/>
    <property type="match status" value="1"/>
</dbReference>
<feature type="compositionally biased region" description="Acidic residues" evidence="4">
    <location>
        <begin position="289"/>
        <end position="302"/>
    </location>
</feature>
<keyword evidence="2" id="KW-0863">Zinc-finger</keyword>
<protein>
    <recommendedName>
        <fullName evidence="5">Zinc finger PHD-type domain-containing protein</fullName>
    </recommendedName>
</protein>
<keyword evidence="7" id="KW-1185">Reference proteome</keyword>
<feature type="region of interest" description="Disordered" evidence="4">
    <location>
        <begin position="167"/>
        <end position="198"/>
    </location>
</feature>
<dbReference type="PANTHER" id="PTHR47636:SF1">
    <property type="entry name" value="TRANSCRIPTIONAL REGULATORY PROTEIN RCO1"/>
    <property type="match status" value="1"/>
</dbReference>
<dbReference type="AlphaFoldDB" id="A0A9P6RRP8"/>
<feature type="compositionally biased region" description="Polar residues" evidence="4">
    <location>
        <begin position="136"/>
        <end position="150"/>
    </location>
</feature>
<feature type="region of interest" description="Disordered" evidence="4">
    <location>
        <begin position="289"/>
        <end position="351"/>
    </location>
</feature>
<feature type="compositionally biased region" description="Polar residues" evidence="4">
    <location>
        <begin position="53"/>
        <end position="63"/>
    </location>
</feature>
<accession>A0A9P6RRP8</accession>
<organism evidence="6 7">
    <name type="scientific">Dissophora globulifera</name>
    <dbReference type="NCBI Taxonomy" id="979702"/>
    <lineage>
        <taxon>Eukaryota</taxon>
        <taxon>Fungi</taxon>
        <taxon>Fungi incertae sedis</taxon>
        <taxon>Mucoromycota</taxon>
        <taxon>Mortierellomycotina</taxon>
        <taxon>Mortierellomycetes</taxon>
        <taxon>Mortierellales</taxon>
        <taxon>Mortierellaceae</taxon>
        <taxon>Dissophora</taxon>
    </lineage>
</organism>
<keyword evidence="3" id="KW-0862">Zinc</keyword>
<evidence type="ECO:0000256" key="3">
    <source>
        <dbReference type="ARBA" id="ARBA00022833"/>
    </source>
</evidence>
<feature type="domain" description="Zinc finger PHD-type" evidence="5">
    <location>
        <begin position="472"/>
        <end position="521"/>
    </location>
</feature>
<feature type="compositionally biased region" description="Basic residues" evidence="4">
    <location>
        <begin position="27"/>
        <end position="38"/>
    </location>
</feature>